<evidence type="ECO:0000256" key="1">
    <source>
        <dbReference type="ARBA" id="ARBA00021390"/>
    </source>
</evidence>
<dbReference type="SUPFAM" id="SSF100950">
    <property type="entry name" value="NagB/RpiA/CoA transferase-like"/>
    <property type="match status" value="1"/>
</dbReference>
<comment type="function">
    <text evidence="6">Repressor of the lactose catabolism operon. Galactose-6-phosphate is the inducer.</text>
</comment>
<name>A0A401IQJ7_9LACO</name>
<dbReference type="GO" id="GO:0003677">
    <property type="term" value="F:DNA binding"/>
    <property type="evidence" value="ECO:0007669"/>
    <property type="project" value="UniProtKB-KW"/>
</dbReference>
<evidence type="ECO:0000256" key="6">
    <source>
        <dbReference type="ARBA" id="ARBA00024937"/>
    </source>
</evidence>
<dbReference type="SUPFAM" id="SSF46785">
    <property type="entry name" value="Winged helix' DNA-binding domain"/>
    <property type="match status" value="1"/>
</dbReference>
<gene>
    <name evidence="8" type="primary">DeoR</name>
    <name evidence="8" type="ORF">LFYK43_02670</name>
</gene>
<feature type="domain" description="HTH deoR-type" evidence="7">
    <location>
        <begin position="3"/>
        <end position="58"/>
    </location>
</feature>
<dbReference type="PROSITE" id="PS00894">
    <property type="entry name" value="HTH_DEOR_1"/>
    <property type="match status" value="1"/>
</dbReference>
<dbReference type="PROSITE" id="PS51000">
    <property type="entry name" value="HTH_DEOR_2"/>
    <property type="match status" value="1"/>
</dbReference>
<keyword evidence="9" id="KW-1185">Reference proteome</keyword>
<reference evidence="8 9" key="1">
    <citation type="journal article" date="2019" name="Int. J. Syst. Evol. Microbiol.">
        <title>Lactobacillus salitolerans sp. nov., a novel lactic acid bacterium isolated from spent mushroom substrates.</title>
        <authorList>
            <person name="Tohno M."/>
            <person name="Tanizawa Y."/>
            <person name="Kojima Y."/>
            <person name="Sakamoto M."/>
            <person name="Nakamura Y."/>
            <person name="Ohkuma M."/>
            <person name="Kobayashi H."/>
        </authorList>
    </citation>
    <scope>NUCLEOTIDE SEQUENCE [LARGE SCALE GENOMIC DNA]</scope>
    <source>
        <strain evidence="8 9">YK43</strain>
    </source>
</reference>
<dbReference type="PANTHER" id="PTHR30363:SF4">
    <property type="entry name" value="GLYCEROL-3-PHOSPHATE REGULON REPRESSOR"/>
    <property type="match status" value="1"/>
</dbReference>
<dbReference type="PANTHER" id="PTHR30363">
    <property type="entry name" value="HTH-TYPE TRANSCRIPTIONAL REGULATOR SRLR-RELATED"/>
    <property type="match status" value="1"/>
</dbReference>
<evidence type="ECO:0000256" key="4">
    <source>
        <dbReference type="ARBA" id="ARBA00023125"/>
    </source>
</evidence>
<dbReference type="InterPro" id="IPR036388">
    <property type="entry name" value="WH-like_DNA-bd_sf"/>
</dbReference>
<accession>A0A401IQJ7</accession>
<evidence type="ECO:0000259" key="7">
    <source>
        <dbReference type="PROSITE" id="PS51000"/>
    </source>
</evidence>
<dbReference type="GO" id="GO:0003700">
    <property type="term" value="F:DNA-binding transcription factor activity"/>
    <property type="evidence" value="ECO:0007669"/>
    <property type="project" value="InterPro"/>
</dbReference>
<dbReference type="RefSeq" id="WP_124974660.1">
    <property type="nucleotide sequence ID" value="NZ_BFFP01000003.1"/>
</dbReference>
<sequence>MLKRERLMMLLDMVNRNGIVTVKDLIDQLDVSDMTIRRDLDELSDSGKLIRIHGGAQSLASSDATELSHVEKKEIHLEQKERIAQRAAKMISAGDTIYIGPGTTQELIVQYVDDVANLRVVTNSLPVFESWQSKNVDLILVGGTFRERSGAFIGGLASDTLGDLKFTKSFVGVNGIHNESMMTANTEEGSAQAVATSNSMSKIVLADCYKINRDDFYQFYNLYDMDYLITNDELSGETLAHYRQYTKVVLAEDKTSGKSPNSGLKA</sequence>
<keyword evidence="5" id="KW-0804">Transcription</keyword>
<dbReference type="InterPro" id="IPR018356">
    <property type="entry name" value="Tscrpt_reg_HTH_DeoR_CS"/>
</dbReference>
<dbReference type="Gene3D" id="1.10.10.10">
    <property type="entry name" value="Winged helix-like DNA-binding domain superfamily/Winged helix DNA-binding domain"/>
    <property type="match status" value="1"/>
</dbReference>
<dbReference type="AlphaFoldDB" id="A0A401IQJ7"/>
<comment type="caution">
    <text evidence="8">The sequence shown here is derived from an EMBL/GenBank/DDBJ whole genome shotgun (WGS) entry which is preliminary data.</text>
</comment>
<dbReference type="InterPro" id="IPR014036">
    <property type="entry name" value="DeoR-like_C"/>
</dbReference>
<dbReference type="InterPro" id="IPR037171">
    <property type="entry name" value="NagB/RpiA_transferase-like"/>
</dbReference>
<dbReference type="Gene3D" id="3.40.50.1360">
    <property type="match status" value="1"/>
</dbReference>
<keyword evidence="4" id="KW-0238">DNA-binding</keyword>
<evidence type="ECO:0000256" key="5">
    <source>
        <dbReference type="ARBA" id="ARBA00023163"/>
    </source>
</evidence>
<evidence type="ECO:0000313" key="8">
    <source>
        <dbReference type="EMBL" id="GBG93808.1"/>
    </source>
</evidence>
<dbReference type="Pfam" id="PF00455">
    <property type="entry name" value="DeoRC"/>
    <property type="match status" value="1"/>
</dbReference>
<dbReference type="InterPro" id="IPR036390">
    <property type="entry name" value="WH_DNA-bd_sf"/>
</dbReference>
<evidence type="ECO:0000313" key="9">
    <source>
        <dbReference type="Proteomes" id="UP000286848"/>
    </source>
</evidence>
<dbReference type="OrthoDB" id="9798651at2"/>
<dbReference type="PRINTS" id="PR00037">
    <property type="entry name" value="HTHLACR"/>
</dbReference>
<dbReference type="InterPro" id="IPR001034">
    <property type="entry name" value="DeoR_HTH"/>
</dbReference>
<evidence type="ECO:0000256" key="2">
    <source>
        <dbReference type="ARBA" id="ARBA00022491"/>
    </source>
</evidence>
<dbReference type="Proteomes" id="UP000286848">
    <property type="component" value="Unassembled WGS sequence"/>
</dbReference>
<dbReference type="InterPro" id="IPR050313">
    <property type="entry name" value="Carb_Metab_HTH_regulators"/>
</dbReference>
<dbReference type="Pfam" id="PF08220">
    <property type="entry name" value="HTH_DeoR"/>
    <property type="match status" value="1"/>
</dbReference>
<keyword evidence="2" id="KW-0678">Repressor</keyword>
<protein>
    <recommendedName>
        <fullName evidence="1">Lactose phosphotransferase system repressor</fullName>
    </recommendedName>
</protein>
<keyword evidence="3" id="KW-0805">Transcription regulation</keyword>
<dbReference type="SMART" id="SM00420">
    <property type="entry name" value="HTH_DEOR"/>
    <property type="match status" value="1"/>
</dbReference>
<organism evidence="8 9">
    <name type="scientific">Ligilactobacillus salitolerans</name>
    <dbReference type="NCBI Taxonomy" id="1808352"/>
    <lineage>
        <taxon>Bacteria</taxon>
        <taxon>Bacillati</taxon>
        <taxon>Bacillota</taxon>
        <taxon>Bacilli</taxon>
        <taxon>Lactobacillales</taxon>
        <taxon>Lactobacillaceae</taxon>
        <taxon>Ligilactobacillus</taxon>
    </lineage>
</organism>
<dbReference type="EMBL" id="BFFP01000003">
    <property type="protein sequence ID" value="GBG93808.1"/>
    <property type="molecule type" value="Genomic_DNA"/>
</dbReference>
<proteinExistence type="predicted"/>
<dbReference type="SMART" id="SM01134">
    <property type="entry name" value="DeoRC"/>
    <property type="match status" value="1"/>
</dbReference>
<evidence type="ECO:0000256" key="3">
    <source>
        <dbReference type="ARBA" id="ARBA00023015"/>
    </source>
</evidence>